<dbReference type="InterPro" id="IPR036775">
    <property type="entry name" value="DNA_pol_Y-fam_lit_finger_sf"/>
</dbReference>
<keyword evidence="7 17" id="KW-0548">Nucleotidyltransferase</keyword>
<dbReference type="Pfam" id="PF00817">
    <property type="entry name" value="IMS"/>
    <property type="match status" value="1"/>
</dbReference>
<name>A0A1Y5SM35_9RHOB</name>
<feature type="active site" evidence="17">
    <location>
        <position position="96"/>
    </location>
</feature>
<evidence type="ECO:0000256" key="9">
    <source>
        <dbReference type="ARBA" id="ARBA00022723"/>
    </source>
</evidence>
<dbReference type="GO" id="GO:0006261">
    <property type="term" value="P:DNA-templated DNA replication"/>
    <property type="evidence" value="ECO:0007669"/>
    <property type="project" value="UniProtKB-UniRule"/>
</dbReference>
<dbReference type="EMBL" id="FWFQ01000014">
    <property type="protein sequence ID" value="SLN43853.1"/>
    <property type="molecule type" value="Genomic_DNA"/>
</dbReference>
<dbReference type="Proteomes" id="UP000193409">
    <property type="component" value="Unassembled WGS sequence"/>
</dbReference>
<dbReference type="GO" id="GO:0003684">
    <property type="term" value="F:damaged DNA binding"/>
    <property type="evidence" value="ECO:0007669"/>
    <property type="project" value="InterPro"/>
</dbReference>
<accession>A0A1Y5SM35</accession>
<dbReference type="GO" id="GO:0009432">
    <property type="term" value="P:SOS response"/>
    <property type="evidence" value="ECO:0007669"/>
    <property type="project" value="TreeGrafter"/>
</dbReference>
<comment type="cofactor">
    <cofactor evidence="17">
        <name>Mg(2+)</name>
        <dbReference type="ChEBI" id="CHEBI:18420"/>
    </cofactor>
    <text evidence="17">Binds 2 magnesium ions per subunit.</text>
</comment>
<dbReference type="GO" id="GO:0003887">
    <property type="term" value="F:DNA-directed DNA polymerase activity"/>
    <property type="evidence" value="ECO:0007669"/>
    <property type="project" value="UniProtKB-UniRule"/>
</dbReference>
<evidence type="ECO:0000259" key="18">
    <source>
        <dbReference type="PROSITE" id="PS50173"/>
    </source>
</evidence>
<feature type="site" description="Substrate discrimination" evidence="17">
    <location>
        <position position="7"/>
    </location>
</feature>
<evidence type="ECO:0000256" key="12">
    <source>
        <dbReference type="ARBA" id="ARBA00022932"/>
    </source>
</evidence>
<dbReference type="Gene3D" id="1.10.150.20">
    <property type="entry name" value="5' to 3' exonuclease, C-terminal subdomain"/>
    <property type="match status" value="1"/>
</dbReference>
<evidence type="ECO:0000256" key="10">
    <source>
        <dbReference type="ARBA" id="ARBA00022763"/>
    </source>
</evidence>
<keyword evidence="9 17" id="KW-0479">Metal-binding</keyword>
<dbReference type="CDD" id="cd03586">
    <property type="entry name" value="PolY_Pol_IV_kappa"/>
    <property type="match status" value="1"/>
</dbReference>
<feature type="domain" description="UmuC" evidence="18">
    <location>
        <begin position="1"/>
        <end position="178"/>
    </location>
</feature>
<evidence type="ECO:0000256" key="4">
    <source>
        <dbReference type="ARBA" id="ARBA00022457"/>
    </source>
</evidence>
<dbReference type="InterPro" id="IPR050116">
    <property type="entry name" value="DNA_polymerase-Y"/>
</dbReference>
<feature type="binding site" evidence="17">
    <location>
        <position position="2"/>
    </location>
    <ligand>
        <name>Mg(2+)</name>
        <dbReference type="ChEBI" id="CHEBI:18420"/>
    </ligand>
</feature>
<evidence type="ECO:0000256" key="17">
    <source>
        <dbReference type="HAMAP-Rule" id="MF_01113"/>
    </source>
</evidence>
<protein>
    <recommendedName>
        <fullName evidence="17">DNA polymerase IV</fullName>
        <shortName evidence="17">Pol IV</shortName>
        <ecNumber evidence="17">2.7.7.7</ecNumber>
    </recommendedName>
</protein>
<evidence type="ECO:0000256" key="1">
    <source>
        <dbReference type="ARBA" id="ARBA00004496"/>
    </source>
</evidence>
<dbReference type="SUPFAM" id="SSF100879">
    <property type="entry name" value="Lesion bypass DNA polymerase (Y-family), little finger domain"/>
    <property type="match status" value="1"/>
</dbReference>
<keyword evidence="10 17" id="KW-0227">DNA damage</keyword>
<dbReference type="InterPro" id="IPR043128">
    <property type="entry name" value="Rev_trsase/Diguanyl_cyclase"/>
</dbReference>
<proteinExistence type="inferred from homology"/>
<dbReference type="GO" id="GO:0000287">
    <property type="term" value="F:magnesium ion binding"/>
    <property type="evidence" value="ECO:0007669"/>
    <property type="project" value="UniProtKB-UniRule"/>
</dbReference>
<dbReference type="FunFam" id="3.30.1490.100:FF:000004">
    <property type="entry name" value="DNA polymerase IV"/>
    <property type="match status" value="1"/>
</dbReference>
<dbReference type="SUPFAM" id="SSF56672">
    <property type="entry name" value="DNA/RNA polymerases"/>
    <property type="match status" value="1"/>
</dbReference>
<comment type="catalytic activity">
    <reaction evidence="16 17">
        <text>DNA(n) + a 2'-deoxyribonucleoside 5'-triphosphate = DNA(n+1) + diphosphate</text>
        <dbReference type="Rhea" id="RHEA:22508"/>
        <dbReference type="Rhea" id="RHEA-COMP:17339"/>
        <dbReference type="Rhea" id="RHEA-COMP:17340"/>
        <dbReference type="ChEBI" id="CHEBI:33019"/>
        <dbReference type="ChEBI" id="CHEBI:61560"/>
        <dbReference type="ChEBI" id="CHEBI:173112"/>
        <dbReference type="EC" id="2.7.7.7"/>
    </reaction>
</comment>
<keyword evidence="4 17" id="KW-0515">Mutator protein</keyword>
<keyword evidence="13 17" id="KW-0238">DNA-binding</keyword>
<keyword evidence="8 17" id="KW-0235">DNA replication</keyword>
<dbReference type="InterPro" id="IPR017961">
    <property type="entry name" value="DNA_pol_Y-fam_little_finger"/>
</dbReference>
<evidence type="ECO:0000256" key="15">
    <source>
        <dbReference type="ARBA" id="ARBA00025589"/>
    </source>
</evidence>
<evidence type="ECO:0000256" key="11">
    <source>
        <dbReference type="ARBA" id="ARBA00022842"/>
    </source>
</evidence>
<dbReference type="InterPro" id="IPR001126">
    <property type="entry name" value="UmuC"/>
</dbReference>
<comment type="similarity">
    <text evidence="2 17">Belongs to the DNA polymerase type-Y family.</text>
</comment>
<comment type="function">
    <text evidence="15 17">Poorly processive, error-prone DNA polymerase involved in untargeted mutagenesis. Copies undamaged DNA at stalled replication forks, which arise in vivo from mismatched or misaligned primer ends. These misaligned primers can be extended by PolIV. Exhibits no 3'-5' exonuclease (proofreading) activity. May be involved in translesional synthesis, in conjunction with the beta clamp from PolIII.</text>
</comment>
<evidence type="ECO:0000256" key="5">
    <source>
        <dbReference type="ARBA" id="ARBA00022490"/>
    </source>
</evidence>
<evidence type="ECO:0000256" key="6">
    <source>
        <dbReference type="ARBA" id="ARBA00022679"/>
    </source>
</evidence>
<comment type="subcellular location">
    <subcellularLocation>
        <location evidence="1 17">Cytoplasm</location>
    </subcellularLocation>
</comment>
<keyword evidence="20" id="KW-1185">Reference proteome</keyword>
<reference evidence="19 20" key="1">
    <citation type="submission" date="2017-03" db="EMBL/GenBank/DDBJ databases">
        <authorList>
            <person name="Afonso C.L."/>
            <person name="Miller P.J."/>
            <person name="Scott M.A."/>
            <person name="Spackman E."/>
            <person name="Goraichik I."/>
            <person name="Dimitrov K.M."/>
            <person name="Suarez D.L."/>
            <person name="Swayne D.E."/>
        </authorList>
    </citation>
    <scope>NUCLEOTIDE SEQUENCE [LARGE SCALE GENOMIC DNA]</scope>
    <source>
        <strain evidence="19 20">CECT 7680</strain>
    </source>
</reference>
<sequence length="378" mass="41348">MDCDAFYASVEKRDNPELRDRPVIIGGGKRGVVSTACYIARIKGVRSAMPMFKALQLCPEAVVVRPRMAAYVEASRAIRAMMDELTPDVEPLSLDEAFMDLTGTEALHGAPPAAMLARLVKRMEDELGLTGSIGLSHNKFLAKVASDLDKPRGFSVIGKAETAAFLHDKPVSLIWGVGQASQAALEKAGIRTFADLLRWEKEDLTRRFGASGTRLWHLARGEDRRRVSARAPVKSLSNETTFFEDTADPDVLDGHIWRLAEKVAARAKAKDIAGRVVTLKLKRANFALLSRRVSLREPTQSADTLYRTARRLFDQVGDKGPYRLIGVGLSQLEDDAQADLSGDLLDPGAAARRRAEAATDAIRARFGADAIIKGRALR</sequence>
<evidence type="ECO:0000313" key="20">
    <source>
        <dbReference type="Proteomes" id="UP000193409"/>
    </source>
</evidence>
<keyword evidence="5 17" id="KW-0963">Cytoplasm</keyword>
<dbReference type="Gene3D" id="3.30.1490.100">
    <property type="entry name" value="DNA polymerase, Y-family, little finger domain"/>
    <property type="match status" value="1"/>
</dbReference>
<comment type="subunit">
    <text evidence="3 17">Monomer.</text>
</comment>
<dbReference type="GO" id="GO:0006281">
    <property type="term" value="P:DNA repair"/>
    <property type="evidence" value="ECO:0007669"/>
    <property type="project" value="UniProtKB-UniRule"/>
</dbReference>
<keyword evidence="6 17" id="KW-0808">Transferase</keyword>
<evidence type="ECO:0000256" key="14">
    <source>
        <dbReference type="ARBA" id="ARBA00023204"/>
    </source>
</evidence>
<evidence type="ECO:0000256" key="7">
    <source>
        <dbReference type="ARBA" id="ARBA00022695"/>
    </source>
</evidence>
<evidence type="ECO:0000256" key="8">
    <source>
        <dbReference type="ARBA" id="ARBA00022705"/>
    </source>
</evidence>
<dbReference type="GO" id="GO:0042276">
    <property type="term" value="P:error-prone translesion synthesis"/>
    <property type="evidence" value="ECO:0007669"/>
    <property type="project" value="TreeGrafter"/>
</dbReference>
<dbReference type="InterPro" id="IPR043502">
    <property type="entry name" value="DNA/RNA_pol_sf"/>
</dbReference>
<dbReference type="GO" id="GO:0005829">
    <property type="term" value="C:cytosol"/>
    <property type="evidence" value="ECO:0007669"/>
    <property type="project" value="TreeGrafter"/>
</dbReference>
<evidence type="ECO:0000256" key="3">
    <source>
        <dbReference type="ARBA" id="ARBA00011245"/>
    </source>
</evidence>
<organism evidence="19 20">
    <name type="scientific">Pseudoruegeria aquimaris</name>
    <dbReference type="NCBI Taxonomy" id="393663"/>
    <lineage>
        <taxon>Bacteria</taxon>
        <taxon>Pseudomonadati</taxon>
        <taxon>Pseudomonadota</taxon>
        <taxon>Alphaproteobacteria</taxon>
        <taxon>Rhodobacterales</taxon>
        <taxon>Roseobacteraceae</taxon>
        <taxon>Pseudoruegeria</taxon>
    </lineage>
</organism>
<dbReference type="FunFam" id="3.40.1170.60:FF:000001">
    <property type="entry name" value="DNA polymerase IV"/>
    <property type="match status" value="1"/>
</dbReference>
<evidence type="ECO:0000256" key="2">
    <source>
        <dbReference type="ARBA" id="ARBA00010945"/>
    </source>
</evidence>
<keyword evidence="11 17" id="KW-0460">Magnesium</keyword>
<evidence type="ECO:0000256" key="13">
    <source>
        <dbReference type="ARBA" id="ARBA00023125"/>
    </source>
</evidence>
<keyword evidence="12 17" id="KW-0239">DNA-directed DNA polymerase</keyword>
<feature type="binding site" evidence="17">
    <location>
        <position position="95"/>
    </location>
    <ligand>
        <name>Mg(2+)</name>
        <dbReference type="ChEBI" id="CHEBI:18420"/>
    </ligand>
</feature>
<dbReference type="Pfam" id="PF11799">
    <property type="entry name" value="IMS_C"/>
    <property type="match status" value="1"/>
</dbReference>
<keyword evidence="14 17" id="KW-0234">DNA repair</keyword>
<dbReference type="PROSITE" id="PS50173">
    <property type="entry name" value="UMUC"/>
    <property type="match status" value="1"/>
</dbReference>
<dbReference type="EC" id="2.7.7.7" evidence="17"/>
<gene>
    <name evidence="17 19" type="primary">dinB</name>
    <name evidence="19" type="ORF">PSA7680_02222</name>
</gene>
<dbReference type="AlphaFoldDB" id="A0A1Y5SM35"/>
<dbReference type="HAMAP" id="MF_01113">
    <property type="entry name" value="DNApol_IV"/>
    <property type="match status" value="1"/>
</dbReference>
<dbReference type="NCBIfam" id="NF002751">
    <property type="entry name" value="PRK02794.1"/>
    <property type="match status" value="1"/>
</dbReference>
<dbReference type="Gene3D" id="3.30.70.270">
    <property type="match status" value="1"/>
</dbReference>
<dbReference type="InterPro" id="IPR022880">
    <property type="entry name" value="DNApol_IV"/>
</dbReference>
<evidence type="ECO:0000256" key="16">
    <source>
        <dbReference type="ARBA" id="ARBA00049244"/>
    </source>
</evidence>
<dbReference type="NCBIfam" id="NF002677">
    <property type="entry name" value="PRK02406.1"/>
    <property type="match status" value="1"/>
</dbReference>
<dbReference type="PANTHER" id="PTHR11076:SF33">
    <property type="entry name" value="DNA POLYMERASE KAPPA"/>
    <property type="match status" value="1"/>
</dbReference>
<evidence type="ECO:0000313" key="19">
    <source>
        <dbReference type="EMBL" id="SLN43853.1"/>
    </source>
</evidence>
<dbReference type="Gene3D" id="3.40.1170.60">
    <property type="match status" value="1"/>
</dbReference>
<dbReference type="PANTHER" id="PTHR11076">
    <property type="entry name" value="DNA REPAIR POLYMERASE UMUC / TRANSFERASE FAMILY MEMBER"/>
    <property type="match status" value="1"/>
</dbReference>